<dbReference type="CDD" id="cd07822">
    <property type="entry name" value="SRPBCC_4"/>
    <property type="match status" value="1"/>
</dbReference>
<dbReference type="InterPro" id="IPR019587">
    <property type="entry name" value="Polyketide_cyclase/dehydratase"/>
</dbReference>
<dbReference type="InterPro" id="IPR023393">
    <property type="entry name" value="START-like_dom_sf"/>
</dbReference>
<dbReference type="EMBL" id="CP022957">
    <property type="protein sequence ID" value="ASV30049.1"/>
    <property type="molecule type" value="Genomic_DNA"/>
</dbReference>
<dbReference type="AlphaFoldDB" id="A0A223V5C9"/>
<proteinExistence type="predicted"/>
<accession>A0A223V5C9</accession>
<dbReference type="RefSeq" id="WP_094996670.1">
    <property type="nucleotide sequence ID" value="NZ_BMJL01000006.1"/>
</dbReference>
<organism evidence="1 2">
    <name type="scientific">Maribacter cobaltidurans</name>
    <dbReference type="NCBI Taxonomy" id="1178778"/>
    <lineage>
        <taxon>Bacteria</taxon>
        <taxon>Pseudomonadati</taxon>
        <taxon>Bacteroidota</taxon>
        <taxon>Flavobacteriia</taxon>
        <taxon>Flavobacteriales</taxon>
        <taxon>Flavobacteriaceae</taxon>
        <taxon>Maribacter</taxon>
    </lineage>
</organism>
<dbReference type="Gene3D" id="3.30.530.20">
    <property type="match status" value="1"/>
</dbReference>
<dbReference type="PANTHER" id="PTHR36166:SF1">
    <property type="entry name" value="SRPBCC DOMAIN-CONTAINING PROTEIN"/>
    <property type="match status" value="1"/>
</dbReference>
<dbReference type="Pfam" id="PF10604">
    <property type="entry name" value="Polyketide_cyc2"/>
    <property type="match status" value="1"/>
</dbReference>
<dbReference type="KEGG" id="marb:CJ263_07330"/>
<dbReference type="OrthoDB" id="191189at2"/>
<reference evidence="1 2" key="1">
    <citation type="submission" date="2017-08" db="EMBL/GenBank/DDBJ databases">
        <title>The complete genome sequence of Maribacter sp. B1, isolated from deep-sea sediment.</title>
        <authorList>
            <person name="Wu Y.-H."/>
            <person name="Cheng H."/>
            <person name="Xu X.-W."/>
        </authorList>
    </citation>
    <scope>NUCLEOTIDE SEQUENCE [LARGE SCALE GENOMIC DNA]</scope>
    <source>
        <strain evidence="1 2">B1</strain>
    </source>
</reference>
<protein>
    <submittedName>
        <fullName evidence="1">Uncharacterized protein</fullName>
    </submittedName>
</protein>
<dbReference type="SUPFAM" id="SSF55961">
    <property type="entry name" value="Bet v1-like"/>
    <property type="match status" value="1"/>
</dbReference>
<dbReference type="Proteomes" id="UP000215244">
    <property type="component" value="Chromosome"/>
</dbReference>
<evidence type="ECO:0000313" key="1">
    <source>
        <dbReference type="EMBL" id="ASV30049.1"/>
    </source>
</evidence>
<keyword evidence="2" id="KW-1185">Reference proteome</keyword>
<dbReference type="PANTHER" id="PTHR36166">
    <property type="entry name" value="CHROMOSOME 9, WHOLE GENOME SHOTGUN SEQUENCE"/>
    <property type="match status" value="1"/>
</dbReference>
<name>A0A223V5C9_9FLAO</name>
<sequence length="148" mass="16826">MERKTNIKARAIIDASPQKVWDVLTDFDNLKSWSSSFQGLSGDFKKNGEIEVTFKSPFGQSKMKKKLFQFEEGKTFAWTGVFMLGMSDYHTYTLKATSDGKTEFIQTDGLYGGASFLLGKILEKQMQKGYEVFNKELKAFVESKKEAI</sequence>
<gene>
    <name evidence="1" type="ORF">CJ263_07330</name>
</gene>
<evidence type="ECO:0000313" key="2">
    <source>
        <dbReference type="Proteomes" id="UP000215244"/>
    </source>
</evidence>